<dbReference type="Proteomes" id="UP000092666">
    <property type="component" value="Unassembled WGS sequence"/>
</dbReference>
<dbReference type="EMBL" id="KI669496">
    <property type="protein sequence ID" value="OCF36185.1"/>
    <property type="molecule type" value="Genomic_DNA"/>
</dbReference>
<evidence type="ECO:0000256" key="1">
    <source>
        <dbReference type="ARBA" id="ARBA00007657"/>
    </source>
</evidence>
<dbReference type="STRING" id="1296120.A0A1B9GYX6"/>
<dbReference type="GO" id="GO:0010265">
    <property type="term" value="P:SCF complex assembly"/>
    <property type="evidence" value="ECO:0007669"/>
    <property type="project" value="InterPro"/>
</dbReference>
<keyword evidence="2" id="KW-0677">Repeat</keyword>
<organism evidence="6 7">
    <name type="scientific">Kwoniella heveanensis BCC8398</name>
    <dbReference type="NCBI Taxonomy" id="1296120"/>
    <lineage>
        <taxon>Eukaryota</taxon>
        <taxon>Fungi</taxon>
        <taxon>Dikarya</taxon>
        <taxon>Basidiomycota</taxon>
        <taxon>Agaricomycotina</taxon>
        <taxon>Tremellomycetes</taxon>
        <taxon>Tremellales</taxon>
        <taxon>Cryptococcaceae</taxon>
        <taxon>Kwoniella</taxon>
    </lineage>
</organism>
<dbReference type="Pfam" id="PF08623">
    <property type="entry name" value="TIP120"/>
    <property type="match status" value="1"/>
</dbReference>
<feature type="region of interest" description="Disordered" evidence="4">
    <location>
        <begin position="442"/>
        <end position="461"/>
    </location>
</feature>
<protein>
    <submittedName>
        <fullName evidence="6">Tip120-family protein</fullName>
    </submittedName>
</protein>
<reference evidence="7" key="2">
    <citation type="submission" date="2013-12" db="EMBL/GenBank/DDBJ databases">
        <title>Evolution of pathogenesis and genome organization in the Tremellales.</title>
        <authorList>
            <person name="Cuomo C."/>
            <person name="Litvintseva A."/>
            <person name="Heitman J."/>
            <person name="Chen Y."/>
            <person name="Sun S."/>
            <person name="Springer D."/>
            <person name="Dromer F."/>
            <person name="Young S."/>
            <person name="Zeng Q."/>
            <person name="Chapman S."/>
            <person name="Gujja S."/>
            <person name="Saif S."/>
            <person name="Birren B."/>
        </authorList>
    </citation>
    <scope>NUCLEOTIDE SEQUENCE [LARGE SCALE GENOMIC DNA]</scope>
    <source>
        <strain evidence="7">BCC8398</strain>
    </source>
</reference>
<reference evidence="6 7" key="1">
    <citation type="submission" date="2013-07" db="EMBL/GenBank/DDBJ databases">
        <title>The Genome Sequence of Cryptococcus heveanensis BCC8398.</title>
        <authorList>
            <consortium name="The Broad Institute Genome Sequencing Platform"/>
            <person name="Cuomo C."/>
            <person name="Litvintseva A."/>
            <person name="Chen Y."/>
            <person name="Heitman J."/>
            <person name="Sun S."/>
            <person name="Springer D."/>
            <person name="Dromer F."/>
            <person name="Young S.K."/>
            <person name="Zeng Q."/>
            <person name="Gargeya S."/>
            <person name="Fitzgerald M."/>
            <person name="Abouelleil A."/>
            <person name="Alvarado L."/>
            <person name="Berlin A.M."/>
            <person name="Chapman S.B."/>
            <person name="Dewar J."/>
            <person name="Goldberg J."/>
            <person name="Griggs A."/>
            <person name="Gujja S."/>
            <person name="Hansen M."/>
            <person name="Howarth C."/>
            <person name="Imamovic A."/>
            <person name="Larimer J."/>
            <person name="McCowan C."/>
            <person name="Murphy C."/>
            <person name="Pearson M."/>
            <person name="Priest M."/>
            <person name="Roberts A."/>
            <person name="Saif S."/>
            <person name="Shea T."/>
            <person name="Sykes S."/>
            <person name="Wortman J."/>
            <person name="Nusbaum C."/>
            <person name="Birren B."/>
        </authorList>
    </citation>
    <scope>NUCLEOTIDE SEQUENCE [LARGE SCALE GENOMIC DNA]</scope>
    <source>
        <strain evidence="6 7">BCC8398</strain>
    </source>
</reference>
<dbReference type="OrthoDB" id="6260732at2759"/>
<sequence>MSRSSAPLSAQLPGLLEKPSNGLRLTDLVFRVMALIDLNKELTRILVPPPSTSSSSRRTVDLTYTDEYTESKLVENVLKLLTDSNAEVKSAAVSCIALMVRRPRPANLTSIINSLLDGISSNDEERRDISCLAIKSVVLEMPADGHQAEVNVERIVTRVFALLKGDINPQLSSELLQTLTDLFNRFFHILAMSQSLQNTSLAALTDILSTARPTLRKRAIPTISALIATNPNLFEATLKGDIVKGLNSQNAESVRVWLGVLTSLARGKTVGRIGNLIAQEDLTSTILQQTNKAEDTETVEAALIALEVLVLRCPTEIAPHVKAITERALRLVKYDPNYVDLEDDDVDMDGEEDEDDADDADDDFEDEAYSDDEDDSWKIRRSSAKLLLALIGTRNELLAEFYSTAAPVLISRFSEREESVRLEVLAAFEVLLKQTSSARTAELASGGRNKRKRSEGMDEDYAPDDSAVSYLRVSLPQITRSILKQISSKSILTRQQCFVLLREISKALGGGLDAASDAICGAAISAIRSVDSATSSSLSIAALSFLSAFFADHSSRAYSNHIAQLAPAIVRCMKDKLQRISFEAFSVASALARSAPHQNSAAPLPANFNEPIQQIFTAATEVLADNSVDADVREKALDTLGNLLVHEGDLFASSYSTCLPLIAARLSNENTAATAVNVIGKIAESPLCKGPDFETWLLEVVSEVVVALRRSKRSTAKNAEFTCLSHILTRVGSSLPEVTATGIIGEIQPFIDTPTALQIVALILSQQPACRKAVDTQLSPRIMEVIKTPSVNQHLIDALTSFFGTYVDGDVDCATRLVPALVENLGKASSLPVATRGGTSTYTTTAKIIGVVVEHSQRNAAGILAMFQKAIKSSKATEPDVYLDLLCIGEIGRLTDLSTTPDLFDKVLSFFSSESEEVRSAAAFAAGNLAVGAPKVFLPAIIKRISSASSEGSRLLLLHALKEVILHSSSAQLELLADTLWKPLFADDTSKTSADDIGDDGIRNVKAACIGKLTTTAPGKFLPQLQDRLRSSPGDRAIVAAAVRYTFIDTSSSYDEIIAPIIVEFLSLMRDSNLIVRRLSLASLNSAIQNKPHLIIDKLGTLQPLLYEETHVKKELQREVTMGPFKVIEDDGLENRKTAYETMYTLLGTCFSKIDLPAFTDRVMASLSDVNEVKILGLMLLLRLGQMSPTSVIPRLDDVAGALKIMMKDVEVKDDTVKQDLERKEEMQRSTLRTAIPLYKMSSAQQAPAFHAFVSNLLTSDKWRDFKDYQA</sequence>
<evidence type="ECO:0000256" key="3">
    <source>
        <dbReference type="ARBA" id="ARBA00022786"/>
    </source>
</evidence>
<keyword evidence="7" id="KW-1185">Reference proteome</keyword>
<dbReference type="AlphaFoldDB" id="A0A1B9GYX6"/>
<evidence type="ECO:0000313" key="6">
    <source>
        <dbReference type="EMBL" id="OCF36185.1"/>
    </source>
</evidence>
<evidence type="ECO:0000256" key="4">
    <source>
        <dbReference type="SAM" id="MobiDB-lite"/>
    </source>
</evidence>
<dbReference type="InterPro" id="IPR039852">
    <property type="entry name" value="CAND1/CAND2"/>
</dbReference>
<proteinExistence type="inferred from homology"/>
<feature type="domain" description="TATA-binding protein interacting (TIP20)" evidence="5">
    <location>
        <begin position="1094"/>
        <end position="1256"/>
    </location>
</feature>
<dbReference type="InterPro" id="IPR011989">
    <property type="entry name" value="ARM-like"/>
</dbReference>
<evidence type="ECO:0000259" key="5">
    <source>
        <dbReference type="Pfam" id="PF08623"/>
    </source>
</evidence>
<dbReference type="InterPro" id="IPR013932">
    <property type="entry name" value="TATA-bd_TIP120"/>
</dbReference>
<dbReference type="PANTHER" id="PTHR12696">
    <property type="entry name" value="TIP120"/>
    <property type="match status" value="1"/>
</dbReference>
<name>A0A1B9GYX6_9TREE</name>
<accession>A0A1B9GYX6</accession>
<evidence type="ECO:0000313" key="7">
    <source>
        <dbReference type="Proteomes" id="UP000092666"/>
    </source>
</evidence>
<keyword evidence="3" id="KW-0833">Ubl conjugation pathway</keyword>
<gene>
    <name evidence="6" type="ORF">I316_02058</name>
</gene>
<comment type="similarity">
    <text evidence="1">Belongs to the CAND family.</text>
</comment>
<dbReference type="SUPFAM" id="SSF48371">
    <property type="entry name" value="ARM repeat"/>
    <property type="match status" value="1"/>
</dbReference>
<evidence type="ECO:0000256" key="2">
    <source>
        <dbReference type="ARBA" id="ARBA00022737"/>
    </source>
</evidence>
<feature type="region of interest" description="Disordered" evidence="4">
    <location>
        <begin position="342"/>
        <end position="372"/>
    </location>
</feature>
<dbReference type="Pfam" id="PF25782">
    <property type="entry name" value="TPR_CAND1"/>
    <property type="match status" value="1"/>
</dbReference>
<dbReference type="InterPro" id="IPR016024">
    <property type="entry name" value="ARM-type_fold"/>
</dbReference>
<dbReference type="Gene3D" id="1.25.10.10">
    <property type="entry name" value="Leucine-rich Repeat Variant"/>
    <property type="match status" value="1"/>
</dbReference>